<feature type="compositionally biased region" description="Gly residues" evidence="1">
    <location>
        <begin position="188"/>
        <end position="217"/>
    </location>
</feature>
<evidence type="ECO:0000313" key="2">
    <source>
        <dbReference type="EMBL" id="KXZ50324.1"/>
    </source>
</evidence>
<feature type="compositionally biased region" description="Polar residues" evidence="1">
    <location>
        <begin position="9"/>
        <end position="18"/>
    </location>
</feature>
<dbReference type="Proteomes" id="UP000075714">
    <property type="component" value="Unassembled WGS sequence"/>
</dbReference>
<reference evidence="3" key="1">
    <citation type="journal article" date="2016" name="Nat. Commun.">
        <title>The Gonium pectorale genome demonstrates co-option of cell cycle regulation during the evolution of multicellularity.</title>
        <authorList>
            <person name="Hanschen E.R."/>
            <person name="Marriage T.N."/>
            <person name="Ferris P.J."/>
            <person name="Hamaji T."/>
            <person name="Toyoda A."/>
            <person name="Fujiyama A."/>
            <person name="Neme R."/>
            <person name="Noguchi H."/>
            <person name="Minakuchi Y."/>
            <person name="Suzuki M."/>
            <person name="Kawai-Toyooka H."/>
            <person name="Smith D.R."/>
            <person name="Sparks H."/>
            <person name="Anderson J."/>
            <person name="Bakaric R."/>
            <person name="Luria V."/>
            <person name="Karger A."/>
            <person name="Kirschner M.W."/>
            <person name="Durand P.M."/>
            <person name="Michod R.E."/>
            <person name="Nozaki H."/>
            <person name="Olson B.J."/>
        </authorList>
    </citation>
    <scope>NUCLEOTIDE SEQUENCE [LARGE SCALE GENOMIC DNA]</scope>
    <source>
        <strain evidence="3">NIES-2863</strain>
    </source>
</reference>
<protein>
    <submittedName>
        <fullName evidence="2">Uncharacterized protein</fullName>
    </submittedName>
</protein>
<proteinExistence type="predicted"/>
<keyword evidence="3" id="KW-1185">Reference proteome</keyword>
<name>A0A150GKK9_GONPE</name>
<dbReference type="AlphaFoldDB" id="A0A150GKK9"/>
<feature type="compositionally biased region" description="Low complexity" evidence="1">
    <location>
        <begin position="159"/>
        <end position="178"/>
    </location>
</feature>
<gene>
    <name evidence="2" type="ORF">GPECTOR_17g963</name>
</gene>
<evidence type="ECO:0000256" key="1">
    <source>
        <dbReference type="SAM" id="MobiDB-lite"/>
    </source>
</evidence>
<feature type="compositionally biased region" description="Basic and acidic residues" evidence="1">
    <location>
        <begin position="67"/>
        <end position="76"/>
    </location>
</feature>
<feature type="region of interest" description="Disordered" evidence="1">
    <location>
        <begin position="1"/>
        <end position="38"/>
    </location>
</feature>
<sequence length="240" mass="23074">MSHEFAQGEVTQGSASKTQQPGGGQAQPGGEQALESVQAGGLAAMQLLRDGDDGALSAGPSAVKLGDLIRDGDPSRAGRRVLAPTDAVAAADAADRLEAMDLPPPAAALAPRPKAVQLPTPPPLPTSASNLLSSLPPAGITLSDIVGPLGIELGSLGEQPPKQQQQQPSASGAPSAPKISLEIIIPGSSGGGGGGSGAGGGRQSSGTGGSKSGGGGTAAAPGSPGSLKLSDLFGNPPNGR</sequence>
<dbReference type="EMBL" id="LSYV01000018">
    <property type="protein sequence ID" value="KXZ50324.1"/>
    <property type="molecule type" value="Genomic_DNA"/>
</dbReference>
<evidence type="ECO:0000313" key="3">
    <source>
        <dbReference type="Proteomes" id="UP000075714"/>
    </source>
</evidence>
<feature type="region of interest" description="Disordered" evidence="1">
    <location>
        <begin position="51"/>
        <end position="81"/>
    </location>
</feature>
<organism evidence="2 3">
    <name type="scientific">Gonium pectorale</name>
    <name type="common">Green alga</name>
    <dbReference type="NCBI Taxonomy" id="33097"/>
    <lineage>
        <taxon>Eukaryota</taxon>
        <taxon>Viridiplantae</taxon>
        <taxon>Chlorophyta</taxon>
        <taxon>core chlorophytes</taxon>
        <taxon>Chlorophyceae</taxon>
        <taxon>CS clade</taxon>
        <taxon>Chlamydomonadales</taxon>
        <taxon>Volvocaceae</taxon>
        <taxon>Gonium</taxon>
    </lineage>
</organism>
<accession>A0A150GKK9</accession>
<feature type="region of interest" description="Disordered" evidence="1">
    <location>
        <begin position="102"/>
        <end position="130"/>
    </location>
</feature>
<feature type="region of interest" description="Disordered" evidence="1">
    <location>
        <begin position="151"/>
        <end position="240"/>
    </location>
</feature>
<comment type="caution">
    <text evidence="2">The sequence shown here is derived from an EMBL/GenBank/DDBJ whole genome shotgun (WGS) entry which is preliminary data.</text>
</comment>